<reference evidence="1 2" key="1">
    <citation type="journal article" date="2002" name="Nature">
        <title>Comparison of the genomes of two Xanthomonas pathogens with differing host specificities.</title>
        <authorList>
            <person name="da Silva A.C."/>
            <person name="Ferro J.A."/>
            <person name="Reinach F.C."/>
            <person name="Farah C.S."/>
            <person name="Furlan L.R."/>
            <person name="Quaggio R.B."/>
            <person name="Monteiro-Vitorello C.B."/>
            <person name="Van Sluys M.A."/>
            <person name="Almeida N.F."/>
            <person name="Alves L.M."/>
            <person name="do Amaral A.M."/>
            <person name="Bertolini M.C."/>
            <person name="Camargo L.E."/>
            <person name="Camarotte G."/>
            <person name="Cannavan F."/>
            <person name="Cardozo J."/>
            <person name="Chambergo F."/>
            <person name="Ciapina L.P."/>
            <person name="Cicarelli R.M."/>
            <person name="Coutinho L.L."/>
            <person name="Cursino-Santos J.R."/>
            <person name="El-Dorry H."/>
            <person name="Faria J.B."/>
            <person name="Ferreira A.J."/>
            <person name="Ferreira R.C."/>
            <person name="Ferro M.I."/>
            <person name="Formighieri E.F."/>
            <person name="Franco M.C."/>
            <person name="Greggio C.C."/>
            <person name="Gruber A."/>
            <person name="Katsuyama A.M."/>
            <person name="Kishi L.T."/>
            <person name="Leite R.P."/>
            <person name="Lemos E.G."/>
            <person name="Lemos M.V."/>
            <person name="Locali E.C."/>
            <person name="Machado M.A."/>
            <person name="Madeira A.M."/>
            <person name="Martinez-Rossi N.M."/>
            <person name="Martins E.C."/>
            <person name="Meidanis J."/>
            <person name="Menck C.F."/>
            <person name="Miyaki C.Y."/>
            <person name="Moon D.H."/>
            <person name="Moreira L.M."/>
            <person name="Novo M.T."/>
            <person name="Okura V.K."/>
            <person name="Oliveira M.C."/>
            <person name="Oliveira V.R."/>
            <person name="Pereira H.A."/>
            <person name="Rossi A."/>
            <person name="Sena J.A."/>
            <person name="Silva C."/>
            <person name="de Souza R.F."/>
            <person name="Spinola L.A."/>
            <person name="Takita M.A."/>
            <person name="Tamura R.E."/>
            <person name="Teixeira E.C."/>
            <person name="Tezza R.I."/>
            <person name="Trindade dos Santos M."/>
            <person name="Truffi D."/>
            <person name="Tsai S.M."/>
            <person name="White F.F."/>
            <person name="Setubal J.C."/>
            <person name="Kitajima J.P."/>
        </authorList>
    </citation>
    <scope>NUCLEOTIDE SEQUENCE [LARGE SCALE GENOMIC DNA]</scope>
    <source>
        <strain evidence="2">ATCC 33913 / DSM 3586 / NCPPB 528 / LMG 568 / P 25</strain>
    </source>
</reference>
<dbReference type="EnsemblBacteria" id="AAM42267">
    <property type="protein sequence ID" value="AAM42267"/>
    <property type="gene ID" value="XCC2995"/>
</dbReference>
<dbReference type="KEGG" id="xcc:XCC2995"/>
<accession>Q8P6H4</accession>
<dbReference type="AlphaFoldDB" id="Q8P6H4"/>
<sequence length="315" mass="35767">MDLSSDENRNDVLSAIARIKSASLYGNYRKVVLDHTSVTSMSPEVAMLMLAEIQRCRIYCEPRTQLTGTYPANHDVSHLLTEIGFYKSLGIKAPKLPATYDSRTYIRVERHNKILAKVADDLLTCFETEFTFSPQDKRRLQIALVECMDNVFQHAYVFNESCPAEAHLFREWWMVGYSDSTDKSISFSFLDQGRGIASTIRRKLGRSVIGKLGAWHDGHFISRAVRKRISRIDSKRRGHGLKKLKAFVDRLDFNGTLRVLANNGDVQWTTGQKSVERSMPTELSGTLVVWSLKPPQLLPTTTISHADSDHEIHHV</sequence>
<dbReference type="EMBL" id="AE008922">
    <property type="protein sequence ID" value="AAM42267.1"/>
    <property type="molecule type" value="Genomic_DNA"/>
</dbReference>
<name>Q8P6H4_XANCP</name>
<dbReference type="OrthoDB" id="6001186at2"/>
<dbReference type="HOGENOM" id="CLU_882635_0_0_6"/>
<proteinExistence type="predicted"/>
<protein>
    <submittedName>
        <fullName evidence="1">Uncharacterized protein</fullName>
    </submittedName>
</protein>
<organism evidence="1 2">
    <name type="scientific">Xanthomonas campestris pv. campestris (strain ATCC 33913 / DSM 3586 / NCPPB 528 / LMG 568 / P 25)</name>
    <dbReference type="NCBI Taxonomy" id="190485"/>
    <lineage>
        <taxon>Bacteria</taxon>
        <taxon>Pseudomonadati</taxon>
        <taxon>Pseudomonadota</taxon>
        <taxon>Gammaproteobacteria</taxon>
        <taxon>Lysobacterales</taxon>
        <taxon>Lysobacteraceae</taxon>
        <taxon>Xanthomonas</taxon>
    </lineage>
</organism>
<keyword evidence="2" id="KW-1185">Reference proteome</keyword>
<dbReference type="STRING" id="190485.XCC2995"/>
<gene>
    <name evidence="1" type="ordered locus">XCC2995</name>
</gene>
<evidence type="ECO:0000313" key="2">
    <source>
        <dbReference type="Proteomes" id="UP000001010"/>
    </source>
</evidence>
<dbReference type="Proteomes" id="UP000001010">
    <property type="component" value="Chromosome"/>
</dbReference>
<evidence type="ECO:0000313" key="1">
    <source>
        <dbReference type="EMBL" id="AAM42267.1"/>
    </source>
</evidence>